<protein>
    <submittedName>
        <fullName evidence="2">Uncharacterized protein</fullName>
    </submittedName>
</protein>
<evidence type="ECO:0000256" key="1">
    <source>
        <dbReference type="SAM" id="MobiDB-lite"/>
    </source>
</evidence>
<name>A0A4V5N409_9PEZI</name>
<feature type="compositionally biased region" description="Polar residues" evidence="1">
    <location>
        <begin position="139"/>
        <end position="156"/>
    </location>
</feature>
<feature type="region of interest" description="Disordered" evidence="1">
    <location>
        <begin position="133"/>
        <end position="201"/>
    </location>
</feature>
<dbReference type="OrthoDB" id="3646447at2759"/>
<organism evidence="2 3">
    <name type="scientific">Friedmanniomyces endolithicus</name>
    <dbReference type="NCBI Taxonomy" id="329885"/>
    <lineage>
        <taxon>Eukaryota</taxon>
        <taxon>Fungi</taxon>
        <taxon>Dikarya</taxon>
        <taxon>Ascomycota</taxon>
        <taxon>Pezizomycotina</taxon>
        <taxon>Dothideomycetes</taxon>
        <taxon>Dothideomycetidae</taxon>
        <taxon>Mycosphaerellales</taxon>
        <taxon>Teratosphaeriaceae</taxon>
        <taxon>Friedmanniomyces</taxon>
    </lineage>
</organism>
<dbReference type="EMBL" id="NAJP01000170">
    <property type="protein sequence ID" value="TKA24819.1"/>
    <property type="molecule type" value="Genomic_DNA"/>
</dbReference>
<feature type="compositionally biased region" description="Low complexity" evidence="1">
    <location>
        <begin position="241"/>
        <end position="260"/>
    </location>
</feature>
<proteinExistence type="predicted"/>
<dbReference type="AlphaFoldDB" id="A0A4V5N409"/>
<feature type="region of interest" description="Disordered" evidence="1">
    <location>
        <begin position="53"/>
        <end position="110"/>
    </location>
</feature>
<evidence type="ECO:0000313" key="3">
    <source>
        <dbReference type="Proteomes" id="UP000310066"/>
    </source>
</evidence>
<sequence length="471" mass="51398">MGLTSIWTAIVGLRIKEITPHRPFSFERQQEAGGVDAHANAFYTHHTAAFSEAALRQPPLSPREDKSAKRRSRGFSLSKAKSEGNLKKRKSWFGGKPAAEDPPPVPALPVLRSTGSGLGWVEHDALAVPEVEPTRPDTALTTDDQISWSRPTTPQLPQVEKRKSRRLSLGRALKGTRKQRESTVPQTPKLEKRQSVLGGHRDMSSAITAIPAFATTPIKPSPGAIVPAAEHSLDKRKSQRKSLFSRQRSKSSASAYQSSRNTWWASNNSGNPLSNDHPDDFAAPPIPAVPALTWDHDGTATPDSSIAFTASPDNSDDASAARLEHAGFADSPVRTVTRGASIKHPRPVSGVSLSSRKSYVPRNAAKGFLRSTSGRSSRRHSLLDDGDGGMICLSDEQQREWEKLKHLMITLEARQDEGGSPVYKSPDVVSLAEDNGVLGMLRQMEEEEDRRHRLIYSNAEALAALEFGTGR</sequence>
<feature type="region of interest" description="Disordered" evidence="1">
    <location>
        <begin position="230"/>
        <end position="260"/>
    </location>
</feature>
<feature type="region of interest" description="Disordered" evidence="1">
    <location>
        <begin position="267"/>
        <end position="286"/>
    </location>
</feature>
<reference evidence="2 3" key="1">
    <citation type="submission" date="2017-03" db="EMBL/GenBank/DDBJ databases">
        <title>Genomes of endolithic fungi from Antarctica.</title>
        <authorList>
            <person name="Coleine C."/>
            <person name="Masonjones S."/>
            <person name="Stajich J.E."/>
        </authorList>
    </citation>
    <scope>NUCLEOTIDE SEQUENCE [LARGE SCALE GENOMIC DNA]</scope>
    <source>
        <strain evidence="2 3">CCFEE 5311</strain>
    </source>
</reference>
<comment type="caution">
    <text evidence="2">The sequence shown here is derived from an EMBL/GenBank/DDBJ whole genome shotgun (WGS) entry which is preliminary data.</text>
</comment>
<feature type="compositionally biased region" description="Basic and acidic residues" evidence="1">
    <location>
        <begin position="189"/>
        <end position="201"/>
    </location>
</feature>
<accession>A0A4V5N409</accession>
<gene>
    <name evidence="2" type="ORF">B0A54_17382</name>
</gene>
<dbReference type="Proteomes" id="UP000310066">
    <property type="component" value="Unassembled WGS sequence"/>
</dbReference>
<evidence type="ECO:0000313" key="2">
    <source>
        <dbReference type="EMBL" id="TKA24819.1"/>
    </source>
</evidence>